<proteinExistence type="predicted"/>
<dbReference type="Proteomes" id="UP001189429">
    <property type="component" value="Unassembled WGS sequence"/>
</dbReference>
<comment type="caution">
    <text evidence="2">The sequence shown here is derived from an EMBL/GenBank/DDBJ whole genome shotgun (WGS) entry which is preliminary data.</text>
</comment>
<reference evidence="2" key="1">
    <citation type="submission" date="2023-10" db="EMBL/GenBank/DDBJ databases">
        <authorList>
            <person name="Chen Y."/>
            <person name="Shah S."/>
            <person name="Dougan E. K."/>
            <person name="Thang M."/>
            <person name="Chan C."/>
        </authorList>
    </citation>
    <scope>NUCLEOTIDE SEQUENCE [LARGE SCALE GENOMIC DNA]</scope>
</reference>
<dbReference type="EMBL" id="CAUYUJ010011259">
    <property type="protein sequence ID" value="CAK0831444.1"/>
    <property type="molecule type" value="Genomic_DNA"/>
</dbReference>
<organism evidence="2 3">
    <name type="scientific">Prorocentrum cordatum</name>
    <dbReference type="NCBI Taxonomy" id="2364126"/>
    <lineage>
        <taxon>Eukaryota</taxon>
        <taxon>Sar</taxon>
        <taxon>Alveolata</taxon>
        <taxon>Dinophyceae</taxon>
        <taxon>Prorocentrales</taxon>
        <taxon>Prorocentraceae</taxon>
        <taxon>Prorocentrum</taxon>
    </lineage>
</organism>
<protein>
    <submittedName>
        <fullName evidence="2">Uncharacterized protein</fullName>
    </submittedName>
</protein>
<gene>
    <name evidence="2" type="ORF">PCOR1329_LOCUS29758</name>
</gene>
<name>A0ABN9SID1_9DINO</name>
<sequence>MGRPAGNQVAAGLGPGGEQAVVLVEAAVRAAAVAGATPQVAPAVAGAALGAALGKAGAVGMAAQVSDAPPGVVGGGPGRAWPEPAAEGGRGLHGAGGGGSAAREGVECLHVGGCEAEAECEGVSLPATSPSPTVVAEATLGGGMGAVGSEEAEAEGGDVVIKALAIGTELAVALERDEQELEQEVETEVVGDAQAVVAGWPQCVEPQGREVGKVDLTLLEGGAEKGAQDSGAAGGEDDCTFPEVAPFPKLEDMQCHHIGECEADASREDGTLFATPPFPTMGAEQSVHQVSLEPGFVGGRGEFVIDDGERQQGTDESIVKCRVEGGCELPNTHGVLADLGNTDEEKAVRSRWADSIDDVVHLVVEAAEVPQVAEECKNDKWEAVFAANREAHTRAAEAQACTVAQKGLVHDRVVEGIEAVPPGADLGLSEPEGMGKRRQEGEERAMRRDGVGAVPRWRTFEAVLGKGWPPRG</sequence>
<feature type="region of interest" description="Disordered" evidence="1">
    <location>
        <begin position="421"/>
        <end position="451"/>
    </location>
</feature>
<feature type="region of interest" description="Disordered" evidence="1">
    <location>
        <begin position="76"/>
        <end position="99"/>
    </location>
</feature>
<evidence type="ECO:0000313" key="2">
    <source>
        <dbReference type="EMBL" id="CAK0831444.1"/>
    </source>
</evidence>
<evidence type="ECO:0000256" key="1">
    <source>
        <dbReference type="SAM" id="MobiDB-lite"/>
    </source>
</evidence>
<feature type="compositionally biased region" description="Gly residues" evidence="1">
    <location>
        <begin position="88"/>
        <end position="99"/>
    </location>
</feature>
<feature type="compositionally biased region" description="Basic and acidic residues" evidence="1">
    <location>
        <begin position="433"/>
        <end position="450"/>
    </location>
</feature>
<evidence type="ECO:0000313" key="3">
    <source>
        <dbReference type="Proteomes" id="UP001189429"/>
    </source>
</evidence>
<accession>A0ABN9SID1</accession>
<keyword evidence="3" id="KW-1185">Reference proteome</keyword>